<dbReference type="AlphaFoldDB" id="A0AAE9EYE4"/>
<accession>A0AAE9EYE4</accession>
<reference evidence="1 2" key="1">
    <citation type="submission" date="2022-04" db="EMBL/GenBank/DDBJ databases">
        <title>Chromosome-level reference genomes for two strains of Caenorhabditis briggsae: an improved platform for comparative genomics.</title>
        <authorList>
            <person name="Stevens L."/>
            <person name="Andersen E."/>
        </authorList>
    </citation>
    <scope>NUCLEOTIDE SEQUENCE [LARGE SCALE GENOMIC DNA]</scope>
    <source>
        <strain evidence="1">VX34</strain>
        <tissue evidence="1">Whole-organism</tissue>
    </source>
</reference>
<name>A0AAE9EYE4_CAEBR</name>
<sequence>MLPTCIFIHASDREPQSFRRMGVEVSSGMSKLTVNCCEALRCPVVSQVSVNINTLLPIWVYRNSSFYASIKISEKQQLLSNFFSSRLTIVSSSHSISSLFTRPPSPT</sequence>
<organism evidence="1 2">
    <name type="scientific">Caenorhabditis briggsae</name>
    <dbReference type="NCBI Taxonomy" id="6238"/>
    <lineage>
        <taxon>Eukaryota</taxon>
        <taxon>Metazoa</taxon>
        <taxon>Ecdysozoa</taxon>
        <taxon>Nematoda</taxon>
        <taxon>Chromadorea</taxon>
        <taxon>Rhabditida</taxon>
        <taxon>Rhabditina</taxon>
        <taxon>Rhabditomorpha</taxon>
        <taxon>Rhabditoidea</taxon>
        <taxon>Rhabditidae</taxon>
        <taxon>Peloderinae</taxon>
        <taxon>Caenorhabditis</taxon>
    </lineage>
</organism>
<dbReference type="Proteomes" id="UP000829354">
    <property type="component" value="Chromosome IV"/>
</dbReference>
<evidence type="ECO:0000313" key="1">
    <source>
        <dbReference type="EMBL" id="UMM31403.1"/>
    </source>
</evidence>
<keyword evidence="2" id="KW-1185">Reference proteome</keyword>
<gene>
    <name evidence="1" type="ORF">L5515_012893</name>
</gene>
<evidence type="ECO:0000313" key="2">
    <source>
        <dbReference type="Proteomes" id="UP000829354"/>
    </source>
</evidence>
<dbReference type="EMBL" id="CP092623">
    <property type="protein sequence ID" value="UMM31403.1"/>
    <property type="molecule type" value="Genomic_DNA"/>
</dbReference>
<protein>
    <submittedName>
        <fullName evidence="1">Uncharacterized protein</fullName>
    </submittedName>
</protein>
<proteinExistence type="predicted"/>